<dbReference type="VEuPathDB" id="MicrosporidiaDB:CWI38_0135p0010"/>
<gene>
    <name evidence="3" type="ORF">CWI38_0135p0010</name>
    <name evidence="2" type="ORF">CWI38_0208p0030</name>
</gene>
<evidence type="ECO:0000259" key="1">
    <source>
        <dbReference type="PROSITE" id="PS50888"/>
    </source>
</evidence>
<dbReference type="GO" id="GO:0046983">
    <property type="term" value="F:protein dimerization activity"/>
    <property type="evidence" value="ECO:0007669"/>
    <property type="project" value="InterPro"/>
</dbReference>
<name>A0A4Q9LZQ0_9MICR</name>
<dbReference type="SUPFAM" id="SSF47459">
    <property type="entry name" value="HLH, helix-loop-helix DNA-binding domain"/>
    <property type="match status" value="1"/>
</dbReference>
<accession>A0A4Q9LZQ0</accession>
<dbReference type="PROSITE" id="PS50888">
    <property type="entry name" value="BHLH"/>
    <property type="match status" value="1"/>
</dbReference>
<evidence type="ECO:0000313" key="4">
    <source>
        <dbReference type="Proteomes" id="UP000292282"/>
    </source>
</evidence>
<evidence type="ECO:0000313" key="3">
    <source>
        <dbReference type="EMBL" id="TBU20082.1"/>
    </source>
</evidence>
<dbReference type="AlphaFoldDB" id="A0A4Q9LZQ0"/>
<dbReference type="Proteomes" id="UP000292282">
    <property type="component" value="Unassembled WGS sequence"/>
</dbReference>
<dbReference type="InterPro" id="IPR011598">
    <property type="entry name" value="bHLH_dom"/>
</dbReference>
<dbReference type="InterPro" id="IPR036638">
    <property type="entry name" value="HLH_DNA-bd_sf"/>
</dbReference>
<organism evidence="2 4">
    <name type="scientific">Hamiltosporidium tvaerminnensis</name>
    <dbReference type="NCBI Taxonomy" id="1176355"/>
    <lineage>
        <taxon>Eukaryota</taxon>
        <taxon>Fungi</taxon>
        <taxon>Fungi incertae sedis</taxon>
        <taxon>Microsporidia</taxon>
        <taxon>Dubosqiidae</taxon>
        <taxon>Hamiltosporidium</taxon>
    </lineage>
</organism>
<dbReference type="Pfam" id="PF00010">
    <property type="entry name" value="HLH"/>
    <property type="match status" value="1"/>
</dbReference>
<reference evidence="2 4" key="1">
    <citation type="submission" date="2017-12" db="EMBL/GenBank/DDBJ databases">
        <authorList>
            <person name="Pombert J.-F."/>
            <person name="Haag K.L."/>
            <person name="Ebert D."/>
        </authorList>
    </citation>
    <scope>NUCLEOTIDE SEQUENCE [LARGE SCALE GENOMIC DNA]</scope>
    <source>
        <strain evidence="2">IL-G-3</strain>
    </source>
</reference>
<dbReference type="VEuPathDB" id="MicrosporidiaDB:CWI38_0208p0030"/>
<comment type="caution">
    <text evidence="2">The sequence shown here is derived from an EMBL/GenBank/DDBJ whole genome shotgun (WGS) entry which is preliminary data.</text>
</comment>
<dbReference type="EMBL" id="PITK01000135">
    <property type="protein sequence ID" value="TBU20082.1"/>
    <property type="molecule type" value="Genomic_DNA"/>
</dbReference>
<dbReference type="Gene3D" id="4.10.280.10">
    <property type="entry name" value="Helix-loop-helix DNA-binding domain"/>
    <property type="match status" value="1"/>
</dbReference>
<feature type="domain" description="BHLH" evidence="1">
    <location>
        <begin position="254"/>
        <end position="304"/>
    </location>
</feature>
<evidence type="ECO:0000313" key="2">
    <source>
        <dbReference type="EMBL" id="TBU19508.1"/>
    </source>
</evidence>
<protein>
    <recommendedName>
        <fullName evidence="1">BHLH domain-containing protein</fullName>
    </recommendedName>
</protein>
<proteinExistence type="predicted"/>
<dbReference type="EMBL" id="PITK01000208">
    <property type="protein sequence ID" value="TBU19508.1"/>
    <property type="molecule type" value="Genomic_DNA"/>
</dbReference>
<sequence length="313" mass="37920">MKEKNNFEDEKARNFGIKINEYPSEKLRFSENTIRSVMPENDTRHGLDVLCDASVIFEKKENDEYLKECSDYVDNKIHYSRSYLCHKNDANRSKDNVYGCFIDSRNPSINEHRHEETFPSNRNLRNFDLNKFDEHLFRKNGKKILIYSNDNLNIKADCKKEYNYDYTSDKNEYMKYRNKRKPYADFGSYNVINSQRFRDQKEEMEEVFRQLIKYDPDFRDVNKNFTHLKKLISNPDIFINRKKRSGFYEMTAEEKKSKHIKSEHMRRDILNNCFMALKEVLPEKFRCNNKKNIILATIRFLLLLRLEFFSRQK</sequence>
<keyword evidence="4" id="KW-1185">Reference proteome</keyword>